<organism evidence="2 3">
    <name type="scientific">Cecembia calidifontis</name>
    <dbReference type="NCBI Taxonomy" id="1187080"/>
    <lineage>
        <taxon>Bacteria</taxon>
        <taxon>Pseudomonadati</taxon>
        <taxon>Bacteroidota</taxon>
        <taxon>Cytophagia</taxon>
        <taxon>Cytophagales</taxon>
        <taxon>Cyclobacteriaceae</taxon>
        <taxon>Cecembia</taxon>
    </lineage>
</organism>
<evidence type="ECO:0000259" key="1">
    <source>
        <dbReference type="Pfam" id="PF14229"/>
    </source>
</evidence>
<feature type="domain" description="DUF4332" evidence="1">
    <location>
        <begin position="9"/>
        <end position="127"/>
    </location>
</feature>
<dbReference type="AlphaFoldDB" id="A0A4V2F6T2"/>
<evidence type="ECO:0000313" key="2">
    <source>
        <dbReference type="EMBL" id="RZS97409.1"/>
    </source>
</evidence>
<evidence type="ECO:0000313" key="3">
    <source>
        <dbReference type="Proteomes" id="UP000292209"/>
    </source>
</evidence>
<dbReference type="OrthoDB" id="9794786at2"/>
<gene>
    <name evidence="2" type="ORF">BC751_3015</name>
</gene>
<sequence>MAKAITMIEGIGAVYKGKLEAAGINSVESLLEKAGSKKGRVDLAAATGISEKRILKWVNMADLFRINGIATQFAELLKATGVDTVKELKMRNPANLHKMLIETNEQKKLTRAVPALSQIEDFINQAKLMEPMVTH</sequence>
<dbReference type="RefSeq" id="WP_130276300.1">
    <property type="nucleotide sequence ID" value="NZ_SGXG01000001.1"/>
</dbReference>
<dbReference type="InterPro" id="IPR025567">
    <property type="entry name" value="DUF4332"/>
</dbReference>
<protein>
    <submittedName>
        <fullName evidence="2">Uncharacterized protein DUF4332</fullName>
    </submittedName>
</protein>
<accession>A0A4V2F6T2</accession>
<proteinExistence type="predicted"/>
<name>A0A4V2F6T2_9BACT</name>
<dbReference type="Pfam" id="PF14229">
    <property type="entry name" value="DUF4332"/>
    <property type="match status" value="1"/>
</dbReference>
<keyword evidence="3" id="KW-1185">Reference proteome</keyword>
<reference evidence="2 3" key="1">
    <citation type="submission" date="2019-02" db="EMBL/GenBank/DDBJ databases">
        <title>Genomic Encyclopedia of Archaeal and Bacterial Type Strains, Phase II (KMG-II): from individual species to whole genera.</title>
        <authorList>
            <person name="Goeker M."/>
        </authorList>
    </citation>
    <scope>NUCLEOTIDE SEQUENCE [LARGE SCALE GENOMIC DNA]</scope>
    <source>
        <strain evidence="2 3">DSM 21411</strain>
    </source>
</reference>
<dbReference type="Gene3D" id="1.10.150.20">
    <property type="entry name" value="5' to 3' exonuclease, C-terminal subdomain"/>
    <property type="match status" value="1"/>
</dbReference>
<dbReference type="Proteomes" id="UP000292209">
    <property type="component" value="Unassembled WGS sequence"/>
</dbReference>
<dbReference type="EMBL" id="SGXG01000001">
    <property type="protein sequence ID" value="RZS97409.1"/>
    <property type="molecule type" value="Genomic_DNA"/>
</dbReference>
<comment type="caution">
    <text evidence="2">The sequence shown here is derived from an EMBL/GenBank/DDBJ whole genome shotgun (WGS) entry which is preliminary data.</text>
</comment>